<dbReference type="RefSeq" id="WP_013534844.1">
    <property type="nucleotide sequence ID" value="NC_014924.1"/>
</dbReference>
<evidence type="ECO:0000313" key="2">
    <source>
        <dbReference type="EMBL" id="ADV27015.1"/>
    </source>
</evidence>
<evidence type="ECO:0000256" key="1">
    <source>
        <dbReference type="SAM" id="MobiDB-lite"/>
    </source>
</evidence>
<sequence>MTDSTNTSNTEIKPREPVDNSHLDAGIAAREARKAAAEPQKQEAAQPAAADEGDDGQDQRPNTQNQPEESADSDSGDAPAKPRKKPGVHQRIDELTKARYDAEREAQYWREQAMRQQQQPPQPAQAGTEPAPAAAHAETDEPTLESCDFDVAEFNRRHYQWLREQERKQEQAQQRQRTLAERVEAFRTEHPDYDQVALNPQVPITKAMAEEIIETDNPPAIAYYLGQNPQEAAEIAQMSERAMSRAIGRIEAKLSAQAAPPPPPTAQPNPKTVTRAPAPVTTLSGGAPAVTKSPDQMTQREYEQWRREQRAAKGLPNR</sequence>
<accession>E6WS66</accession>
<dbReference type="AlphaFoldDB" id="E6WS66"/>
<keyword evidence="3" id="KW-1185">Reference proteome</keyword>
<feature type="region of interest" description="Disordered" evidence="1">
    <location>
        <begin position="254"/>
        <end position="318"/>
    </location>
</feature>
<dbReference type="EMBL" id="CP002446">
    <property type="protein sequence ID" value="ADV27015.1"/>
    <property type="molecule type" value="Genomic_DNA"/>
</dbReference>
<dbReference type="OrthoDB" id="6064043at2"/>
<reference evidence="2 3" key="1">
    <citation type="submission" date="2011-01" db="EMBL/GenBank/DDBJ databases">
        <title>Complete sequence of Pseudoxanthomonas suwonensis 11-1.</title>
        <authorList>
            <consortium name="US DOE Joint Genome Institute"/>
            <person name="Lucas S."/>
            <person name="Copeland A."/>
            <person name="Lapidus A."/>
            <person name="Cheng J.-F."/>
            <person name="Goodwin L."/>
            <person name="Pitluck S."/>
            <person name="Teshima H."/>
            <person name="Detter J.C."/>
            <person name="Han C."/>
            <person name="Tapia R."/>
            <person name="Land M."/>
            <person name="Hauser L."/>
            <person name="Kyrpides N."/>
            <person name="Ivanova N."/>
            <person name="Ovchinnikova G."/>
            <person name="Siebers A.K."/>
            <person name="Allgaier M."/>
            <person name="Thelen M.P."/>
            <person name="Hugenholtz P."/>
            <person name="Gladden J."/>
            <person name="Woyke T."/>
        </authorList>
    </citation>
    <scope>NUCLEOTIDE SEQUENCE [LARGE SCALE GENOMIC DNA]</scope>
    <source>
        <strain evidence="3">11-1</strain>
    </source>
</reference>
<gene>
    <name evidence="2" type="ordered locus">Psesu_1165</name>
</gene>
<feature type="compositionally biased region" description="Basic and acidic residues" evidence="1">
    <location>
        <begin position="12"/>
        <end position="22"/>
    </location>
</feature>
<evidence type="ECO:0008006" key="4">
    <source>
        <dbReference type="Google" id="ProtNLM"/>
    </source>
</evidence>
<evidence type="ECO:0000313" key="3">
    <source>
        <dbReference type="Proteomes" id="UP000008632"/>
    </source>
</evidence>
<name>E6WS66_PSEUU</name>
<dbReference type="KEGG" id="psu:Psesu_1165"/>
<feature type="region of interest" description="Disordered" evidence="1">
    <location>
        <begin position="1"/>
        <end position="149"/>
    </location>
</feature>
<proteinExistence type="predicted"/>
<organism evidence="2 3">
    <name type="scientific">Pseudoxanthomonas suwonensis (strain 11-1)</name>
    <dbReference type="NCBI Taxonomy" id="743721"/>
    <lineage>
        <taxon>Bacteria</taxon>
        <taxon>Pseudomonadati</taxon>
        <taxon>Pseudomonadota</taxon>
        <taxon>Gammaproteobacteria</taxon>
        <taxon>Lysobacterales</taxon>
        <taxon>Lysobacteraceae</taxon>
        <taxon>Pseudoxanthomonas</taxon>
    </lineage>
</organism>
<feature type="compositionally biased region" description="Low complexity" evidence="1">
    <location>
        <begin position="114"/>
        <end position="136"/>
    </location>
</feature>
<dbReference type="STRING" id="743721.Psesu_1165"/>
<feature type="compositionally biased region" description="Basic and acidic residues" evidence="1">
    <location>
        <begin position="90"/>
        <end position="108"/>
    </location>
</feature>
<feature type="compositionally biased region" description="Acidic residues" evidence="1">
    <location>
        <begin position="140"/>
        <end position="149"/>
    </location>
</feature>
<dbReference type="eggNOG" id="ENOG50338M5">
    <property type="taxonomic scope" value="Bacteria"/>
</dbReference>
<dbReference type="HOGENOM" id="CLU_873968_0_0_6"/>
<feature type="compositionally biased region" description="Polar residues" evidence="1">
    <location>
        <begin position="1"/>
        <end position="11"/>
    </location>
</feature>
<dbReference type="Proteomes" id="UP000008632">
    <property type="component" value="Chromosome"/>
</dbReference>
<feature type="compositionally biased region" description="Low complexity" evidence="1">
    <location>
        <begin position="37"/>
        <end position="50"/>
    </location>
</feature>
<protein>
    <recommendedName>
        <fullName evidence="4">Scaffolding protein</fullName>
    </recommendedName>
</protein>
<feature type="compositionally biased region" description="Basic and acidic residues" evidence="1">
    <location>
        <begin position="298"/>
        <end position="311"/>
    </location>
</feature>